<dbReference type="STRING" id="405948.SACE_0465a"/>
<sequence>MTTAVTSPSRPNIGVGGGAVPAVPAVPPQVSAGRQHALGRHEPSHRPQRRALLGRHEPSHACKPSQPDQHWDAWDGWDGYPLTPYRRAARGQ</sequence>
<protein>
    <submittedName>
        <fullName evidence="2">Saccharopolyspora erythraea NRRL2338 complete genome</fullName>
    </submittedName>
</protein>
<reference evidence="2 3" key="1">
    <citation type="journal article" date="2007" name="Nat. Biotechnol.">
        <title>Complete genome sequence of the erythromycin-producing bacterium Saccharopolyspora erythraea NRRL23338.</title>
        <authorList>
            <person name="Oliynyk M."/>
            <person name="Samborskyy M."/>
            <person name="Lester J.B."/>
            <person name="Mironenko T."/>
            <person name="Scott N."/>
            <person name="Dickens S."/>
            <person name="Haydock S.F."/>
            <person name="Leadlay P.F."/>
        </authorList>
    </citation>
    <scope>NUCLEOTIDE SEQUENCE [LARGE SCALE GENOMIC DNA]</scope>
    <source>
        <strain evidence="3">ATCC 11635 / DSM 40517 / JCM 4748 / NBRC 13426 / NCIMB 8594 / NRRL 2338</strain>
    </source>
</reference>
<dbReference type="Proteomes" id="UP000006728">
    <property type="component" value="Chromosome"/>
</dbReference>
<dbReference type="EMBL" id="AM420293">
    <property type="protein sequence ID" value="CAL99814.1"/>
    <property type="molecule type" value="Genomic_DNA"/>
</dbReference>
<evidence type="ECO:0000313" key="2">
    <source>
        <dbReference type="EMBL" id="CAL99814.1"/>
    </source>
</evidence>
<organism evidence="2 3">
    <name type="scientific">Saccharopolyspora erythraea (strain ATCC 11635 / DSM 40517 / JCM 4748 / NBRC 13426 / NCIMB 8594 / NRRL 2338)</name>
    <dbReference type="NCBI Taxonomy" id="405948"/>
    <lineage>
        <taxon>Bacteria</taxon>
        <taxon>Bacillati</taxon>
        <taxon>Actinomycetota</taxon>
        <taxon>Actinomycetes</taxon>
        <taxon>Pseudonocardiales</taxon>
        <taxon>Pseudonocardiaceae</taxon>
        <taxon>Saccharopolyspora</taxon>
    </lineage>
</organism>
<dbReference type="KEGG" id="sen:SACE_0465a"/>
<proteinExistence type="predicted"/>
<evidence type="ECO:0000256" key="1">
    <source>
        <dbReference type="SAM" id="MobiDB-lite"/>
    </source>
</evidence>
<gene>
    <name evidence="2" type="ORF">SACE_0465a</name>
</gene>
<dbReference type="HOGENOM" id="CLU_2411414_0_0_11"/>
<feature type="region of interest" description="Disordered" evidence="1">
    <location>
        <begin position="1"/>
        <end position="77"/>
    </location>
</feature>
<dbReference type="AlphaFoldDB" id="A4F6Z0"/>
<keyword evidence="3" id="KW-1185">Reference proteome</keyword>
<name>A4F6Z0_SACEN</name>
<accession>A4F6Z0</accession>
<feature type="compositionally biased region" description="Polar residues" evidence="1">
    <location>
        <begin position="1"/>
        <end position="10"/>
    </location>
</feature>
<evidence type="ECO:0000313" key="3">
    <source>
        <dbReference type="Proteomes" id="UP000006728"/>
    </source>
</evidence>